<reference evidence="2 3" key="1">
    <citation type="submission" date="2023-08" db="EMBL/GenBank/DDBJ databases">
        <title>A Necator americanus chromosomal reference genome.</title>
        <authorList>
            <person name="Ilik V."/>
            <person name="Petrzelkova K.J."/>
            <person name="Pardy F."/>
            <person name="Fuh T."/>
            <person name="Niatou-Singa F.S."/>
            <person name="Gouil Q."/>
            <person name="Baker L."/>
            <person name="Ritchie M.E."/>
            <person name="Jex A.R."/>
            <person name="Gazzola D."/>
            <person name="Li H."/>
            <person name="Toshio Fujiwara R."/>
            <person name="Zhan B."/>
            <person name="Aroian R.V."/>
            <person name="Pafco B."/>
            <person name="Schwarz E.M."/>
        </authorList>
    </citation>
    <scope>NUCLEOTIDE SEQUENCE [LARGE SCALE GENOMIC DNA]</scope>
    <source>
        <strain evidence="2 3">Aroian</strain>
        <tissue evidence="2">Whole animal</tissue>
    </source>
</reference>
<dbReference type="EMBL" id="JAVFWL010000004">
    <property type="protein sequence ID" value="KAK6752253.1"/>
    <property type="molecule type" value="Genomic_DNA"/>
</dbReference>
<feature type="region of interest" description="Disordered" evidence="1">
    <location>
        <begin position="1"/>
        <end position="54"/>
    </location>
</feature>
<sequence>MRKEKEKIRKRREEGDEETLDESVDKVVGRQDDTLTDISPEYRQHSDQYPSSAQSRCIRIMGTNRVRSPDEGQTEDDDLRDLLGRTTDQAHITVCWLHGKERLG</sequence>
<protein>
    <submittedName>
        <fullName evidence="2">Uncharacterized protein</fullName>
    </submittedName>
</protein>
<organism evidence="2 3">
    <name type="scientific">Necator americanus</name>
    <name type="common">Human hookworm</name>
    <dbReference type="NCBI Taxonomy" id="51031"/>
    <lineage>
        <taxon>Eukaryota</taxon>
        <taxon>Metazoa</taxon>
        <taxon>Ecdysozoa</taxon>
        <taxon>Nematoda</taxon>
        <taxon>Chromadorea</taxon>
        <taxon>Rhabditida</taxon>
        <taxon>Rhabditina</taxon>
        <taxon>Rhabditomorpha</taxon>
        <taxon>Strongyloidea</taxon>
        <taxon>Ancylostomatidae</taxon>
        <taxon>Bunostominae</taxon>
        <taxon>Necator</taxon>
    </lineage>
</organism>
<keyword evidence="3" id="KW-1185">Reference proteome</keyword>
<dbReference type="Proteomes" id="UP001303046">
    <property type="component" value="Unassembled WGS sequence"/>
</dbReference>
<evidence type="ECO:0000256" key="1">
    <source>
        <dbReference type="SAM" id="MobiDB-lite"/>
    </source>
</evidence>
<proteinExistence type="predicted"/>
<comment type="caution">
    <text evidence="2">The sequence shown here is derived from an EMBL/GenBank/DDBJ whole genome shotgun (WGS) entry which is preliminary data.</text>
</comment>
<feature type="compositionally biased region" description="Basic and acidic residues" evidence="1">
    <location>
        <begin position="1"/>
        <end position="14"/>
    </location>
</feature>
<feature type="compositionally biased region" description="Basic and acidic residues" evidence="1">
    <location>
        <begin position="23"/>
        <end position="33"/>
    </location>
</feature>
<evidence type="ECO:0000313" key="2">
    <source>
        <dbReference type="EMBL" id="KAK6752253.1"/>
    </source>
</evidence>
<accession>A0ABR1DPS9</accession>
<gene>
    <name evidence="2" type="primary">Necator_chrIV.g16884</name>
    <name evidence="2" type="ORF">RB195_003586</name>
</gene>
<name>A0ABR1DPS9_NECAM</name>
<evidence type="ECO:0000313" key="3">
    <source>
        <dbReference type="Proteomes" id="UP001303046"/>
    </source>
</evidence>